<dbReference type="InterPro" id="IPR006886">
    <property type="entry name" value="RNA_pol_III_Rpc5"/>
</dbReference>
<dbReference type="EMBL" id="CVQI01000669">
    <property type="protein sequence ID" value="CRK00066.1"/>
    <property type="molecule type" value="Genomic_DNA"/>
</dbReference>
<dbReference type="PANTHER" id="PTHR12069">
    <property type="entry name" value="DNA-DIRECTED RNA POLYMERASES III 80 KDA POLYPEPTIDE RNA POLYMERASE III SUBUNIT 5"/>
    <property type="match status" value="1"/>
</dbReference>
<dbReference type="PANTHER" id="PTHR12069:SF0">
    <property type="entry name" value="DNA-DIRECTED RNA POLYMERASE III SUBUNIT RPC5"/>
    <property type="match status" value="1"/>
</dbReference>
<dbReference type="Pfam" id="PF04801">
    <property type="entry name" value="RPC5"/>
    <property type="match status" value="1"/>
</dbReference>
<evidence type="ECO:0000313" key="2">
    <source>
        <dbReference type="EMBL" id="CRK00066.1"/>
    </source>
</evidence>
<evidence type="ECO:0000256" key="1">
    <source>
        <dbReference type="SAM" id="MobiDB-lite"/>
    </source>
</evidence>
<feature type="region of interest" description="Disordered" evidence="1">
    <location>
        <begin position="502"/>
        <end position="533"/>
    </location>
</feature>
<feature type="compositionally biased region" description="Basic and acidic residues" evidence="1">
    <location>
        <begin position="419"/>
        <end position="434"/>
    </location>
</feature>
<feature type="compositionally biased region" description="Low complexity" evidence="1">
    <location>
        <begin position="502"/>
        <end position="520"/>
    </location>
</feature>
<dbReference type="GO" id="GO:0042797">
    <property type="term" value="P:tRNA transcription by RNA polymerase III"/>
    <property type="evidence" value="ECO:0007669"/>
    <property type="project" value="TreeGrafter"/>
</dbReference>
<accession>A0A0G4KIM2</accession>
<sequence>MDASSVDDDPIVASYNLLLNPALPQGRKLWVLQQPNTTNPDQAPPTEMRLKSMAGMVEVDIPLDYQRGYDRDKGMHWGRHLKNSLVSKNGGTHGLSGGFGVGAAPRTLAAASLEEIGLRKVVQGLVGVLTLPTADLAENLVVKILSKGTLVRNIRGVSSCGYKLLELNTSDEVLVLRRHETIILGQEPDLVVTFGSLSLLIEECCLLLFRQVSQVLLLGLGLRLGLSLLAAAHGTLRPMRRMSGDTDAGGVTRKSVRVLENLGRVDRRGLLLLLPSLRARGAREDVHLTPVSNLVHLRPQLHHIDAVTYQERNSSAAASKENGAAAGGGAAAAKAIHMTIKQSGDGSAAQSDTMLDRLRSVQSEHWRKLKYTDENDEAAWEVYNESLHLRDQGAKNGAAAAPEQDLDDDLDDDLDEDGSSEKGSRDKGKGKADAGEEEDKEGDEKASKAVEALSIAENASKLGTDWNDDDLLEAVSGIVKPKSISKEEQKRAAEEAAAAQAAAEAAAKARPRARGGAVARGRGRGRGATTRGA</sequence>
<dbReference type="GO" id="GO:0005666">
    <property type="term" value="C:RNA polymerase III complex"/>
    <property type="evidence" value="ECO:0007669"/>
    <property type="project" value="TreeGrafter"/>
</dbReference>
<feature type="compositionally biased region" description="Acidic residues" evidence="1">
    <location>
        <begin position="404"/>
        <end position="418"/>
    </location>
</feature>
<protein>
    <submittedName>
        <fullName evidence="2">Uncharacterized protein</fullName>
    </submittedName>
</protein>
<reference evidence="3" key="1">
    <citation type="submission" date="2015-05" db="EMBL/GenBank/DDBJ databases">
        <authorList>
            <person name="Fogelqvist Johan"/>
        </authorList>
    </citation>
    <scope>NUCLEOTIDE SEQUENCE [LARGE SCALE GENOMIC DNA]</scope>
</reference>
<name>A0A0G4KIM2_VERLO</name>
<evidence type="ECO:0000313" key="3">
    <source>
        <dbReference type="Proteomes" id="UP000045706"/>
    </source>
</evidence>
<feature type="region of interest" description="Disordered" evidence="1">
    <location>
        <begin position="393"/>
        <end position="451"/>
    </location>
</feature>
<organism evidence="2 3">
    <name type="scientific">Verticillium longisporum</name>
    <name type="common">Verticillium dahliae var. longisporum</name>
    <dbReference type="NCBI Taxonomy" id="100787"/>
    <lineage>
        <taxon>Eukaryota</taxon>
        <taxon>Fungi</taxon>
        <taxon>Dikarya</taxon>
        <taxon>Ascomycota</taxon>
        <taxon>Pezizomycotina</taxon>
        <taxon>Sordariomycetes</taxon>
        <taxon>Hypocreomycetidae</taxon>
        <taxon>Glomerellales</taxon>
        <taxon>Plectosphaerellaceae</taxon>
        <taxon>Verticillium</taxon>
    </lineage>
</organism>
<dbReference type="AlphaFoldDB" id="A0A0G4KIM2"/>
<gene>
    <name evidence="2" type="ORF">BN1723_008736</name>
</gene>
<proteinExistence type="predicted"/>
<dbReference type="Proteomes" id="UP000045706">
    <property type="component" value="Unassembled WGS sequence"/>
</dbReference>